<evidence type="ECO:0000313" key="1">
    <source>
        <dbReference type="EMBL" id="KAF0315674.1"/>
    </source>
</evidence>
<organism evidence="1 2">
    <name type="scientific">Colletotrichum asianum</name>
    <dbReference type="NCBI Taxonomy" id="702518"/>
    <lineage>
        <taxon>Eukaryota</taxon>
        <taxon>Fungi</taxon>
        <taxon>Dikarya</taxon>
        <taxon>Ascomycota</taxon>
        <taxon>Pezizomycotina</taxon>
        <taxon>Sordariomycetes</taxon>
        <taxon>Hypocreomycetidae</taxon>
        <taxon>Glomerellales</taxon>
        <taxon>Glomerellaceae</taxon>
        <taxon>Colletotrichum</taxon>
        <taxon>Colletotrichum gloeosporioides species complex</taxon>
    </lineage>
</organism>
<protein>
    <recommendedName>
        <fullName evidence="3">SnoaL-like domain-containing protein</fullName>
    </recommendedName>
</protein>
<dbReference type="AlphaFoldDB" id="A0A8H3VWZ7"/>
<dbReference type="InterPro" id="IPR050977">
    <property type="entry name" value="Fungal_Meroterpenoid_Isomerase"/>
</dbReference>
<dbReference type="OrthoDB" id="3758478at2759"/>
<name>A0A8H3VWZ7_9PEZI</name>
<accession>A0A8H3VWZ7</accession>
<proteinExistence type="predicted"/>
<keyword evidence="2" id="KW-1185">Reference proteome</keyword>
<gene>
    <name evidence="1" type="ORF">GQ607_017064</name>
</gene>
<sequence length="139" mass="15800">MSMKETLKSTASGWLSDLESRSVENVVSKWTEDIHYAVHPDTNGIYQMNREQFRTNDRAANIFKHLKLFKISINEMYLTDVEKRTVTMMCTSKGETAAGSYGTDCLFVATMTEDGKKIQKLSEWIDFQKSQGAISKAIN</sequence>
<evidence type="ECO:0008006" key="3">
    <source>
        <dbReference type="Google" id="ProtNLM"/>
    </source>
</evidence>
<dbReference type="PANTHER" id="PTHR39598">
    <property type="entry name" value="AUSTINOL SYNTHESIS PROTEIN F-RELATED"/>
    <property type="match status" value="1"/>
</dbReference>
<evidence type="ECO:0000313" key="2">
    <source>
        <dbReference type="Proteomes" id="UP000434172"/>
    </source>
</evidence>
<reference evidence="1 2" key="1">
    <citation type="submission" date="2019-12" db="EMBL/GenBank/DDBJ databases">
        <title>A genome sequence resource for the geographically widespread anthracnose pathogen Colletotrichum asianum.</title>
        <authorList>
            <person name="Meng Y."/>
        </authorList>
    </citation>
    <scope>NUCLEOTIDE SEQUENCE [LARGE SCALE GENOMIC DNA]</scope>
    <source>
        <strain evidence="1 2">ICMP 18580</strain>
    </source>
</reference>
<dbReference type="PANTHER" id="PTHR39598:SF1">
    <property type="entry name" value="AUSTINOID BIOSYNTHESIS CLUSTERS PROTEIN F-RELATED"/>
    <property type="match status" value="1"/>
</dbReference>
<dbReference type="EMBL" id="WOWK01000190">
    <property type="protein sequence ID" value="KAF0315674.1"/>
    <property type="molecule type" value="Genomic_DNA"/>
</dbReference>
<dbReference type="Proteomes" id="UP000434172">
    <property type="component" value="Unassembled WGS sequence"/>
</dbReference>
<comment type="caution">
    <text evidence="1">The sequence shown here is derived from an EMBL/GenBank/DDBJ whole genome shotgun (WGS) entry which is preliminary data.</text>
</comment>